<keyword evidence="2" id="KW-1185">Reference proteome</keyword>
<reference evidence="1 2" key="1">
    <citation type="submission" date="2016-02" db="EMBL/GenBank/DDBJ databases">
        <title>Genome analysis of coral dinoflagellate symbionts highlights evolutionary adaptations to a symbiotic lifestyle.</title>
        <authorList>
            <person name="Aranda M."/>
            <person name="Li Y."/>
            <person name="Liew Y.J."/>
            <person name="Baumgarten S."/>
            <person name="Simakov O."/>
            <person name="Wilson M."/>
            <person name="Piel J."/>
            <person name="Ashoor H."/>
            <person name="Bougouffa S."/>
            <person name="Bajic V.B."/>
            <person name="Ryu T."/>
            <person name="Ravasi T."/>
            <person name="Bayer T."/>
            <person name="Micklem G."/>
            <person name="Kim H."/>
            <person name="Bhak J."/>
            <person name="Lajeunesse T.C."/>
            <person name="Voolstra C.R."/>
        </authorList>
    </citation>
    <scope>NUCLEOTIDE SEQUENCE [LARGE SCALE GENOMIC DNA]</scope>
    <source>
        <strain evidence="1 2">CCMP2467</strain>
    </source>
</reference>
<dbReference type="EMBL" id="LSRX01000202">
    <property type="protein sequence ID" value="OLQ04739.1"/>
    <property type="molecule type" value="Genomic_DNA"/>
</dbReference>
<proteinExistence type="predicted"/>
<sequence>MFPALYRGAKMAKALLVVRAENQAIAKVVDWKKPVVIIVDDIPAYLRPKDMMNKIPPNIKIKMRKADVGSYDVSVLGGRVAVPSKDFLVNLFSAVGTVFTFVQLRVARREAERAQRESKEGRIQAAADCMMQPCSPQKKGNEVAGCRIIEDIRRRIRHWNQHATIIAGRFGSAKSMAVEEVLRDRQAVYVHIVQDEDCENSLYKDLGLDNLGMLKDVLRLVKKRNRGSTPILVLDIPRSTKEGATSATLVVLCLIRVVAGMGGVSTFAKTLSSDSSLAHVIVCASSAAMAMAADDAHTITSEAKQYGDLTEKEAEALLTLHEHHNDCKRFVDACPLDALFAFRLQVPCLSLSTCSGGLNALDLVEACERYAVDGEQALKVKKERMVERASKDVRTFRRDCKFQTVDDITTAGDNILNALLQNQKGGPAVGKLAGGSGALPGDVAMWIREKDCQPVIWHTERDEYQFASANFRAARAARREAEDDLAEAAHHEEVALAAARAAEQAVATDVAHKNSAVAQFQKVVAEDPSHARDPAMLDLRRFCQGFQEDLQSIVEAPEVHGSHVEQRLFDSPPQVHG</sequence>
<evidence type="ECO:0000313" key="2">
    <source>
        <dbReference type="Proteomes" id="UP000186817"/>
    </source>
</evidence>
<dbReference type="OrthoDB" id="445929at2759"/>
<gene>
    <name evidence="1" type="ORF">AK812_SmicGene12154</name>
</gene>
<protein>
    <submittedName>
        <fullName evidence="1">Uncharacterized protein</fullName>
    </submittedName>
</protein>
<accession>A0A1Q9EBE3</accession>
<dbReference type="AlphaFoldDB" id="A0A1Q9EBE3"/>
<organism evidence="1 2">
    <name type="scientific">Symbiodinium microadriaticum</name>
    <name type="common">Dinoflagellate</name>
    <name type="synonym">Zooxanthella microadriatica</name>
    <dbReference type="NCBI Taxonomy" id="2951"/>
    <lineage>
        <taxon>Eukaryota</taxon>
        <taxon>Sar</taxon>
        <taxon>Alveolata</taxon>
        <taxon>Dinophyceae</taxon>
        <taxon>Suessiales</taxon>
        <taxon>Symbiodiniaceae</taxon>
        <taxon>Symbiodinium</taxon>
    </lineage>
</organism>
<evidence type="ECO:0000313" key="1">
    <source>
        <dbReference type="EMBL" id="OLQ04739.1"/>
    </source>
</evidence>
<comment type="caution">
    <text evidence="1">The sequence shown here is derived from an EMBL/GenBank/DDBJ whole genome shotgun (WGS) entry which is preliminary data.</text>
</comment>
<dbReference type="Proteomes" id="UP000186817">
    <property type="component" value="Unassembled WGS sequence"/>
</dbReference>
<name>A0A1Q9EBE3_SYMMI</name>